<feature type="compositionally biased region" description="Polar residues" evidence="1">
    <location>
        <begin position="33"/>
        <end position="44"/>
    </location>
</feature>
<keyword evidence="2" id="KW-0489">Methyltransferase</keyword>
<evidence type="ECO:0000256" key="1">
    <source>
        <dbReference type="SAM" id="MobiDB-lite"/>
    </source>
</evidence>
<organism evidence="2 3">
    <name type="scientific">Gimesia maris</name>
    <dbReference type="NCBI Taxonomy" id="122"/>
    <lineage>
        <taxon>Bacteria</taxon>
        <taxon>Pseudomonadati</taxon>
        <taxon>Planctomycetota</taxon>
        <taxon>Planctomycetia</taxon>
        <taxon>Planctomycetales</taxon>
        <taxon>Planctomycetaceae</taxon>
        <taxon>Gimesia</taxon>
    </lineage>
</organism>
<keyword evidence="2" id="KW-0808">Transferase</keyword>
<feature type="non-terminal residue" evidence="2">
    <location>
        <position position="1"/>
    </location>
</feature>
<feature type="region of interest" description="Disordered" evidence="1">
    <location>
        <begin position="1"/>
        <end position="44"/>
    </location>
</feature>
<name>A0A3D3R3C0_9PLAN</name>
<comment type="caution">
    <text evidence="2">The sequence shown here is derived from an EMBL/GenBank/DDBJ whole genome shotgun (WGS) entry which is preliminary data.</text>
</comment>
<dbReference type="Proteomes" id="UP000263642">
    <property type="component" value="Unassembled WGS sequence"/>
</dbReference>
<sequence>EIKPGQPLDGTENPLVSAPTTKNGRRLKDRQQKSSTSKQASPRK</sequence>
<protein>
    <submittedName>
        <fullName evidence="2">Site-specific DNA-methyltransferase</fullName>
    </submittedName>
</protein>
<dbReference type="EMBL" id="DQAY01000035">
    <property type="protein sequence ID" value="HCO22497.1"/>
    <property type="molecule type" value="Genomic_DNA"/>
</dbReference>
<dbReference type="GO" id="GO:0008168">
    <property type="term" value="F:methyltransferase activity"/>
    <property type="evidence" value="ECO:0007669"/>
    <property type="project" value="UniProtKB-KW"/>
</dbReference>
<gene>
    <name evidence="2" type="ORF">DIT97_05315</name>
</gene>
<accession>A0A3D3R3C0</accession>
<reference evidence="2 3" key="1">
    <citation type="journal article" date="2018" name="Nat. Biotechnol.">
        <title>A standardized bacterial taxonomy based on genome phylogeny substantially revises the tree of life.</title>
        <authorList>
            <person name="Parks D.H."/>
            <person name="Chuvochina M."/>
            <person name="Waite D.W."/>
            <person name="Rinke C."/>
            <person name="Skarshewski A."/>
            <person name="Chaumeil P.A."/>
            <person name="Hugenholtz P."/>
        </authorList>
    </citation>
    <scope>NUCLEOTIDE SEQUENCE [LARGE SCALE GENOMIC DNA]</scope>
    <source>
        <strain evidence="2">UBA9375</strain>
    </source>
</reference>
<dbReference type="GO" id="GO:0032259">
    <property type="term" value="P:methylation"/>
    <property type="evidence" value="ECO:0007669"/>
    <property type="project" value="UniProtKB-KW"/>
</dbReference>
<proteinExistence type="predicted"/>
<evidence type="ECO:0000313" key="2">
    <source>
        <dbReference type="EMBL" id="HCO22497.1"/>
    </source>
</evidence>
<dbReference type="AlphaFoldDB" id="A0A3D3R3C0"/>
<evidence type="ECO:0000313" key="3">
    <source>
        <dbReference type="Proteomes" id="UP000263642"/>
    </source>
</evidence>